<protein>
    <recommendedName>
        <fullName evidence="1">Methyltransferase domain-containing protein</fullName>
    </recommendedName>
</protein>
<dbReference type="InterPro" id="IPR029063">
    <property type="entry name" value="SAM-dependent_MTases_sf"/>
</dbReference>
<organism evidence="2 3">
    <name type="scientific">Thermogemmatispora tikiterensis</name>
    <dbReference type="NCBI Taxonomy" id="1825093"/>
    <lineage>
        <taxon>Bacteria</taxon>
        <taxon>Bacillati</taxon>
        <taxon>Chloroflexota</taxon>
        <taxon>Ktedonobacteria</taxon>
        <taxon>Thermogemmatisporales</taxon>
        <taxon>Thermogemmatisporaceae</taxon>
        <taxon>Thermogemmatispora</taxon>
    </lineage>
</organism>
<proteinExistence type="predicted"/>
<name>A0A328VNB4_9CHLR</name>
<dbReference type="CDD" id="cd02440">
    <property type="entry name" value="AdoMet_MTases"/>
    <property type="match status" value="1"/>
</dbReference>
<dbReference type="Pfam" id="PF13649">
    <property type="entry name" value="Methyltransf_25"/>
    <property type="match status" value="1"/>
</dbReference>
<sequence length="309" mass="34111">MPWWLFRRRRATNASVNASAAKPSVARPASDEAARRYLDEQPYLLPKDLGEVNRLDFQHYILRAILRGNYLAPIGQPRRILDVGCGTGQWAFELAQQFPQAEVIGLDLEPTSAKATTPPANYRFVQGDALKGLPFENGTFDFVHQRFLWLAIPLRAWPGLVQELARLTAPGGWVELVEFGTGTADFTPAGPATQRYLHLAGQLAALRGLDTEGVIMRSLDRYLRDAGLVSVQSQSFEVPLGQWGGRLGSLLALDFRESSKGLSGTIAAHFQISEQEVLDLIEAAVGEFDEFHTCYRLAVAYGNKPPTTT</sequence>
<feature type="domain" description="Methyltransferase" evidence="1">
    <location>
        <begin position="80"/>
        <end position="172"/>
    </location>
</feature>
<reference evidence="2 3" key="1">
    <citation type="submission" date="2016-08" db="EMBL/GenBank/DDBJ databases">
        <title>Analysis of Carbohydrate Active Enzymes in Thermogemmatispora T81 Reveals Carbohydrate Degradation Ability.</title>
        <authorList>
            <person name="Tomazini A."/>
            <person name="Lal S."/>
            <person name="Stott M."/>
            <person name="Henrissat B."/>
            <person name="Polikarpov I."/>
            <person name="Sparling R."/>
            <person name="Levin D.B."/>
        </authorList>
    </citation>
    <scope>NUCLEOTIDE SEQUENCE [LARGE SCALE GENOMIC DNA]</scope>
    <source>
        <strain evidence="2 3">T81</strain>
    </source>
</reference>
<dbReference type="EMBL" id="MCIF01000002">
    <property type="protein sequence ID" value="RAQ97133.1"/>
    <property type="molecule type" value="Genomic_DNA"/>
</dbReference>
<keyword evidence="3" id="KW-1185">Reference proteome</keyword>
<comment type="caution">
    <text evidence="2">The sequence shown here is derived from an EMBL/GenBank/DDBJ whole genome shotgun (WGS) entry which is preliminary data.</text>
</comment>
<accession>A0A328VNB4</accession>
<dbReference type="AlphaFoldDB" id="A0A328VNB4"/>
<evidence type="ECO:0000259" key="1">
    <source>
        <dbReference type="Pfam" id="PF13649"/>
    </source>
</evidence>
<gene>
    <name evidence="2" type="ORF">A4R35_16460</name>
</gene>
<dbReference type="SUPFAM" id="SSF53335">
    <property type="entry name" value="S-adenosyl-L-methionine-dependent methyltransferases"/>
    <property type="match status" value="1"/>
</dbReference>
<evidence type="ECO:0000313" key="3">
    <source>
        <dbReference type="Proteomes" id="UP000248706"/>
    </source>
</evidence>
<dbReference type="RefSeq" id="WP_189361939.1">
    <property type="nucleotide sequence ID" value="NZ_MCIF01000002.1"/>
</dbReference>
<dbReference type="Proteomes" id="UP000248706">
    <property type="component" value="Unassembled WGS sequence"/>
</dbReference>
<dbReference type="GO" id="GO:0008168">
    <property type="term" value="F:methyltransferase activity"/>
    <property type="evidence" value="ECO:0007669"/>
    <property type="project" value="TreeGrafter"/>
</dbReference>
<dbReference type="PANTHER" id="PTHR43591">
    <property type="entry name" value="METHYLTRANSFERASE"/>
    <property type="match status" value="1"/>
</dbReference>
<dbReference type="Gene3D" id="3.40.50.150">
    <property type="entry name" value="Vaccinia Virus protein VP39"/>
    <property type="match status" value="1"/>
</dbReference>
<dbReference type="PANTHER" id="PTHR43591:SF24">
    <property type="entry name" value="2-METHOXY-6-POLYPRENYL-1,4-BENZOQUINOL METHYLASE, MITOCHONDRIAL"/>
    <property type="match status" value="1"/>
</dbReference>
<dbReference type="InterPro" id="IPR041698">
    <property type="entry name" value="Methyltransf_25"/>
</dbReference>
<evidence type="ECO:0000313" key="2">
    <source>
        <dbReference type="EMBL" id="RAQ97133.1"/>
    </source>
</evidence>